<dbReference type="Gene3D" id="3.40.50.880">
    <property type="match status" value="1"/>
</dbReference>
<accession>A0A316EV50</accession>
<organism evidence="3 4">
    <name type="scientific">Cupriavidus plantarum</name>
    <dbReference type="NCBI Taxonomy" id="942865"/>
    <lineage>
        <taxon>Bacteria</taxon>
        <taxon>Pseudomonadati</taxon>
        <taxon>Pseudomonadota</taxon>
        <taxon>Betaproteobacteria</taxon>
        <taxon>Burkholderiales</taxon>
        <taxon>Burkholderiaceae</taxon>
        <taxon>Cupriavidus</taxon>
    </lineage>
</organism>
<comment type="caution">
    <text evidence="3">The sequence shown here is derived from an EMBL/GenBank/DDBJ whole genome shotgun (WGS) entry which is preliminary data.</text>
</comment>
<dbReference type="Pfam" id="PF01965">
    <property type="entry name" value="DJ-1_PfpI"/>
    <property type="match status" value="1"/>
</dbReference>
<evidence type="ECO:0000256" key="1">
    <source>
        <dbReference type="ARBA" id="ARBA00023015"/>
    </source>
</evidence>
<dbReference type="SUPFAM" id="SSF46689">
    <property type="entry name" value="Homeodomain-like"/>
    <property type="match status" value="1"/>
</dbReference>
<dbReference type="SMART" id="SM00342">
    <property type="entry name" value="HTH_ARAC"/>
    <property type="match status" value="1"/>
</dbReference>
<dbReference type="Pfam" id="PF12833">
    <property type="entry name" value="HTH_18"/>
    <property type="match status" value="1"/>
</dbReference>
<evidence type="ECO:0000313" key="3">
    <source>
        <dbReference type="EMBL" id="PWK35475.1"/>
    </source>
</evidence>
<dbReference type="InterPro" id="IPR009057">
    <property type="entry name" value="Homeodomain-like_sf"/>
</dbReference>
<dbReference type="GO" id="GO:0043565">
    <property type="term" value="F:sequence-specific DNA binding"/>
    <property type="evidence" value="ECO:0007669"/>
    <property type="project" value="InterPro"/>
</dbReference>
<dbReference type="PANTHER" id="PTHR43130:SF3">
    <property type="entry name" value="HTH-TYPE TRANSCRIPTIONAL REGULATOR RV1931C"/>
    <property type="match status" value="1"/>
</dbReference>
<keyword evidence="1" id="KW-0805">Transcription regulation</keyword>
<dbReference type="InterPro" id="IPR029062">
    <property type="entry name" value="Class_I_gatase-like"/>
</dbReference>
<dbReference type="InterPro" id="IPR002818">
    <property type="entry name" value="DJ-1/PfpI"/>
</dbReference>
<dbReference type="EMBL" id="QGGT01000002">
    <property type="protein sequence ID" value="PWK35475.1"/>
    <property type="molecule type" value="Genomic_DNA"/>
</dbReference>
<name>A0A316EV50_9BURK</name>
<gene>
    <name evidence="3" type="ORF">C7419_102753</name>
</gene>
<dbReference type="RefSeq" id="WP_109583525.1">
    <property type="nucleotide sequence ID" value="NZ_CAJPUX010000002.1"/>
</dbReference>
<protein>
    <submittedName>
        <fullName evidence="3">AraC family transcriptional regulator with amidase-like domain</fullName>
    </submittedName>
</protein>
<evidence type="ECO:0000256" key="2">
    <source>
        <dbReference type="ARBA" id="ARBA00023163"/>
    </source>
</evidence>
<dbReference type="SUPFAM" id="SSF52317">
    <property type="entry name" value="Class I glutamine amidotransferase-like"/>
    <property type="match status" value="1"/>
</dbReference>
<dbReference type="Gene3D" id="1.10.10.60">
    <property type="entry name" value="Homeodomain-like"/>
    <property type="match status" value="2"/>
</dbReference>
<dbReference type="InterPro" id="IPR052158">
    <property type="entry name" value="INH-QAR"/>
</dbReference>
<keyword evidence="4" id="KW-1185">Reference proteome</keyword>
<sequence length="343" mass="37877">MSITPLPTLSAPRRILFVTFPKFGLLDLSGPQTVFWCATHLAHARGLPGYDCHTVSLGGGLIRSIEGVVLHTEDVERFQSRDVDTVIVPGTPEILDVVDASPHLVEWLRHTAASVRRTASVCTGAFFLGEAGLLQGRRATTHWINIDDLEARFPAVTVDRNAIFVQQDPVWTSAGVTAGIDLALALVEADLGHDIALAVARQLVVYLKRPAEQPQFSEMLKAQVRDTPAFDGLHLWILDNLGDEALTVDRMAARVNMSPRNFARAYKEKVGRTPAKAVEHFRVEAACRLLRASERSIDQIARACGFGDEERMRVTFRRHMGLSPSEYRQDGAVGRPLSIDTQR</sequence>
<dbReference type="Proteomes" id="UP000245754">
    <property type="component" value="Unassembled WGS sequence"/>
</dbReference>
<reference evidence="3 4" key="1">
    <citation type="submission" date="2018-05" db="EMBL/GenBank/DDBJ databases">
        <title>Genomic Encyclopedia of Type Strains, Phase IV (KMG-V): Genome sequencing to study the core and pangenomes of soil and plant-associated prokaryotes.</title>
        <authorList>
            <person name="Whitman W."/>
        </authorList>
    </citation>
    <scope>NUCLEOTIDE SEQUENCE [LARGE SCALE GENOMIC DNA]</scope>
    <source>
        <strain evidence="3 4">SLV-132</strain>
    </source>
</reference>
<dbReference type="CDD" id="cd03137">
    <property type="entry name" value="GATase1_AraC_1"/>
    <property type="match status" value="1"/>
</dbReference>
<dbReference type="PROSITE" id="PS01124">
    <property type="entry name" value="HTH_ARAC_FAMILY_2"/>
    <property type="match status" value="1"/>
</dbReference>
<evidence type="ECO:0000313" key="4">
    <source>
        <dbReference type="Proteomes" id="UP000245754"/>
    </source>
</evidence>
<dbReference type="GO" id="GO:0003700">
    <property type="term" value="F:DNA-binding transcription factor activity"/>
    <property type="evidence" value="ECO:0007669"/>
    <property type="project" value="InterPro"/>
</dbReference>
<dbReference type="PANTHER" id="PTHR43130">
    <property type="entry name" value="ARAC-FAMILY TRANSCRIPTIONAL REGULATOR"/>
    <property type="match status" value="1"/>
</dbReference>
<dbReference type="GeneID" id="98340650"/>
<proteinExistence type="predicted"/>
<keyword evidence="2" id="KW-0804">Transcription</keyword>
<dbReference type="OrthoDB" id="9177852at2"/>
<dbReference type="AlphaFoldDB" id="A0A316EV50"/>
<dbReference type="InterPro" id="IPR018060">
    <property type="entry name" value="HTH_AraC"/>
</dbReference>